<keyword evidence="1" id="KW-1133">Transmembrane helix</keyword>
<keyword evidence="1" id="KW-0472">Membrane</keyword>
<evidence type="ECO:0000256" key="1">
    <source>
        <dbReference type="SAM" id="Phobius"/>
    </source>
</evidence>
<evidence type="ECO:0000313" key="3">
    <source>
        <dbReference type="Proteomes" id="UP001570417"/>
    </source>
</evidence>
<feature type="transmembrane region" description="Helical" evidence="1">
    <location>
        <begin position="15"/>
        <end position="38"/>
    </location>
</feature>
<keyword evidence="1" id="KW-0812">Transmembrane</keyword>
<reference evidence="2 3" key="1">
    <citation type="journal article" date="2024" name="ISME J.">
        <title>Tailless and filamentous prophages are predominant in marine Vibrio.</title>
        <authorList>
            <person name="Steensen K."/>
            <person name="Seneca J."/>
            <person name="Bartlau N."/>
            <person name="Yu X.A."/>
            <person name="Hussain F.A."/>
            <person name="Polz M.F."/>
        </authorList>
    </citation>
    <scope>NUCLEOTIDE SEQUENCE [LARGE SCALE GENOMIC DNA]</scope>
    <source>
        <strain evidence="2 3">10N.222.51.A1</strain>
    </source>
</reference>
<feature type="transmembrane region" description="Helical" evidence="1">
    <location>
        <begin position="135"/>
        <end position="157"/>
    </location>
</feature>
<proteinExistence type="predicted"/>
<name>A0ABV4NGN8_9VIBR</name>
<evidence type="ECO:0008006" key="4">
    <source>
        <dbReference type="Google" id="ProtNLM"/>
    </source>
</evidence>
<dbReference type="Proteomes" id="UP001570417">
    <property type="component" value="Unassembled WGS sequence"/>
</dbReference>
<protein>
    <recommendedName>
        <fullName evidence="4">DUF2721 domain-containing protein</fullName>
    </recommendedName>
</protein>
<sequence>MEALYAPIKDGNYEAFFIMLIILIVLQLPNILGVIGAYKKRRINELNQILLNEHLANKLKRHLQDEVQTESFKIAHGVTVSSPMLEATLTLKERVSKELAFRHVLNCVRLQPAIDGIESLGYRVQLRLFDYVYGAYNLFGGIVLLTTGVAAGMSFLIGLSETFQGSLLIISLLALSGGAYSFREGSLLVSVYHVNRALERFEKLSL</sequence>
<feature type="transmembrane region" description="Helical" evidence="1">
    <location>
        <begin position="163"/>
        <end position="182"/>
    </location>
</feature>
<accession>A0ABV4NGN8</accession>
<dbReference type="RefSeq" id="WP_372267997.1">
    <property type="nucleotide sequence ID" value="NZ_JBFRUW010000085.1"/>
</dbReference>
<comment type="caution">
    <text evidence="2">The sequence shown here is derived from an EMBL/GenBank/DDBJ whole genome shotgun (WGS) entry which is preliminary data.</text>
</comment>
<gene>
    <name evidence="2" type="ORF">AB4566_19660</name>
</gene>
<organism evidence="2 3">
    <name type="scientific">Vibrio gallaecicus</name>
    <dbReference type="NCBI Taxonomy" id="552386"/>
    <lineage>
        <taxon>Bacteria</taxon>
        <taxon>Pseudomonadati</taxon>
        <taxon>Pseudomonadota</taxon>
        <taxon>Gammaproteobacteria</taxon>
        <taxon>Vibrionales</taxon>
        <taxon>Vibrionaceae</taxon>
        <taxon>Vibrio</taxon>
    </lineage>
</organism>
<keyword evidence="3" id="KW-1185">Reference proteome</keyword>
<evidence type="ECO:0000313" key="2">
    <source>
        <dbReference type="EMBL" id="MFA0570488.1"/>
    </source>
</evidence>
<dbReference type="EMBL" id="JBFRUW010000085">
    <property type="protein sequence ID" value="MFA0570488.1"/>
    <property type="molecule type" value="Genomic_DNA"/>
</dbReference>